<comment type="caution">
    <text evidence="3">The sequence shown here is derived from an EMBL/GenBank/DDBJ whole genome shotgun (WGS) entry which is preliminary data.</text>
</comment>
<gene>
    <name evidence="2" type="ORF">TIS948_LOCUS15539</name>
    <name evidence="3" type="ORF">UJA718_LOCUS25491</name>
</gene>
<feature type="compositionally biased region" description="Low complexity" evidence="1">
    <location>
        <begin position="8"/>
        <end position="18"/>
    </location>
</feature>
<dbReference type="EMBL" id="CAJOBP010006266">
    <property type="protein sequence ID" value="CAF4488799.1"/>
    <property type="molecule type" value="Genomic_DNA"/>
</dbReference>
<feature type="compositionally biased region" description="Acidic residues" evidence="1">
    <location>
        <begin position="257"/>
        <end position="275"/>
    </location>
</feature>
<feature type="region of interest" description="Disordered" evidence="1">
    <location>
        <begin position="111"/>
        <end position="188"/>
    </location>
</feature>
<dbReference type="Proteomes" id="UP000663825">
    <property type="component" value="Unassembled WGS sequence"/>
</dbReference>
<feature type="non-terminal residue" evidence="3">
    <location>
        <position position="1"/>
    </location>
</feature>
<feature type="region of interest" description="Disordered" evidence="1">
    <location>
        <begin position="1"/>
        <end position="41"/>
    </location>
</feature>
<dbReference type="Proteomes" id="UP000663873">
    <property type="component" value="Unassembled WGS sequence"/>
</dbReference>
<dbReference type="EMBL" id="CAJNXB010002525">
    <property type="protein sequence ID" value="CAF3256881.1"/>
    <property type="molecule type" value="Genomic_DNA"/>
</dbReference>
<feature type="compositionally biased region" description="Basic residues" evidence="1">
    <location>
        <begin position="281"/>
        <end position="290"/>
    </location>
</feature>
<evidence type="ECO:0000313" key="3">
    <source>
        <dbReference type="EMBL" id="CAF4488799.1"/>
    </source>
</evidence>
<keyword evidence="4" id="KW-1185">Reference proteome</keyword>
<name>A0A820UQE5_9BILA</name>
<evidence type="ECO:0000313" key="4">
    <source>
        <dbReference type="Proteomes" id="UP000663873"/>
    </source>
</evidence>
<feature type="region of interest" description="Disordered" evidence="1">
    <location>
        <begin position="202"/>
        <end position="290"/>
    </location>
</feature>
<reference evidence="3" key="1">
    <citation type="submission" date="2021-02" db="EMBL/GenBank/DDBJ databases">
        <authorList>
            <person name="Nowell W R."/>
        </authorList>
    </citation>
    <scope>NUCLEOTIDE SEQUENCE</scope>
</reference>
<feature type="compositionally biased region" description="Low complexity" evidence="1">
    <location>
        <begin position="202"/>
        <end position="240"/>
    </location>
</feature>
<dbReference type="AlphaFoldDB" id="A0A820UQE5"/>
<accession>A0A820UQE5</accession>
<evidence type="ECO:0000313" key="2">
    <source>
        <dbReference type="EMBL" id="CAF3256881.1"/>
    </source>
</evidence>
<proteinExistence type="predicted"/>
<protein>
    <submittedName>
        <fullName evidence="3">Uncharacterized protein</fullName>
    </submittedName>
</protein>
<organism evidence="3 4">
    <name type="scientific">Rotaria socialis</name>
    <dbReference type="NCBI Taxonomy" id="392032"/>
    <lineage>
        <taxon>Eukaryota</taxon>
        <taxon>Metazoa</taxon>
        <taxon>Spiralia</taxon>
        <taxon>Gnathifera</taxon>
        <taxon>Rotifera</taxon>
        <taxon>Eurotatoria</taxon>
        <taxon>Bdelloidea</taxon>
        <taxon>Philodinida</taxon>
        <taxon>Philodinidae</taxon>
        <taxon>Rotaria</taxon>
    </lineage>
</organism>
<sequence length="943" mass="110170">MSTISYTNNNNNNQVPLQQQPPPLRQQQQQQGRRRSGVLGGNDYIYQNYGNYPIYPNQYPNGNFYRSRNTFYNRNYQPQRRFNGYRIMNQPYIPPLQQIPQRRFYRQPTMQRLNLNQGRIGRTTRPRSSSNQNQRRSQSRQPQQRRRRPRQLRLNDFMPTELRDPSPMAPNLPQEFNLETIPAPPGALPQRQVFANAATTANNNNTTQPFMVNQDNNQQQATTTSSYRRQQRRAGQQQNRQNRRKRRNSNYNRFAELAEDNDDNNDDPVETDLNDEPIFKNKNKNRRDMKKKKTRLYLESNRMLRWFEDNSKNSKNSASGRGNQAYILASAPIYDEWVRNNYELQVWQTYLKMGTEQKHWAKEVVQRTKKRDETTNSRFINKKINQIMANIAQASATVSKLQMELNTYWMQNSSEIITQKQAQTTAELTTNLVLERTGLGSTLSKNTVPASTITTTTTAGSTTIKGVYRDPVDRLEKHILDYIHHCTQHAKKIAETRIQLAKAQMDEFKALEDFEQIATPSQWNIHLMLKPKVKLCSTKAKNYVLATKRAEYDLPPKFISKIDFTFKIDESIVNKDEIQATYDEMRQITKDFRTQAMKLYVQSLAREHELLSNEIKRIIEGFPKKGKKKIGDDDSNAEASAEASFDAEADFDTEAGFAAFKQYHQLRQQRFDLEVNQSSIINQANIKLSEQEHQLLKLGPRFIFDDPKTASRRRTTELATLKRKIEARFFEKKVSPGRPVEQFIAELDVLLQNLHNIPTTNKKRIQLNRNPNKSFDNLSSIIQSSQSQTIIRPKIKRNYGRTIKRLKYKIHLANTVLRKTDKSKVFHLGTIDHYQKKSEEYMEKTQAYQCLGTIDPLPDLIQRTNKYLLDLRLAKWITQKQYEQLSIKPNEVELAHLYYLPKAHKPGTPLRPIISGLKHPTIKISKLLDDLLRPLFDQMALNS</sequence>
<feature type="compositionally biased region" description="Low complexity" evidence="1">
    <location>
        <begin position="126"/>
        <end position="142"/>
    </location>
</feature>
<dbReference type="OrthoDB" id="10050203at2759"/>
<evidence type="ECO:0000256" key="1">
    <source>
        <dbReference type="SAM" id="MobiDB-lite"/>
    </source>
</evidence>